<keyword evidence="1" id="KW-0812">Transmembrane</keyword>
<keyword evidence="3" id="KW-1185">Reference proteome</keyword>
<accession>A0ABW2NLU8</accession>
<dbReference type="RefSeq" id="WP_379745227.1">
    <property type="nucleotide sequence ID" value="NZ_JBHTCP010000002.1"/>
</dbReference>
<dbReference type="EMBL" id="JBHTCP010000002">
    <property type="protein sequence ID" value="MFC7370274.1"/>
    <property type="molecule type" value="Genomic_DNA"/>
</dbReference>
<sequence>MLFLVISILILFGVGLIFKRAGIVRPYSKTLFIAIAIAFLSVLALSQNYTQSLIPEANDGIGISNFLAYWIIGEAKWTHVLFKTFYDQSTYVAFFLVILYPIVLVTETKSKKKMLH</sequence>
<keyword evidence="1" id="KW-0472">Membrane</keyword>
<evidence type="ECO:0000256" key="1">
    <source>
        <dbReference type="SAM" id="Phobius"/>
    </source>
</evidence>
<protein>
    <submittedName>
        <fullName evidence="2">Uncharacterized protein</fullName>
    </submittedName>
</protein>
<dbReference type="Proteomes" id="UP001596549">
    <property type="component" value="Unassembled WGS sequence"/>
</dbReference>
<reference evidence="3" key="1">
    <citation type="journal article" date="2019" name="Int. J. Syst. Evol. Microbiol.">
        <title>The Global Catalogue of Microorganisms (GCM) 10K type strain sequencing project: providing services to taxonomists for standard genome sequencing and annotation.</title>
        <authorList>
            <consortium name="The Broad Institute Genomics Platform"/>
            <consortium name="The Broad Institute Genome Sequencing Center for Infectious Disease"/>
            <person name="Wu L."/>
            <person name="Ma J."/>
        </authorList>
    </citation>
    <scope>NUCLEOTIDE SEQUENCE [LARGE SCALE GENOMIC DNA]</scope>
    <source>
        <strain evidence="3">NBRC 106396</strain>
    </source>
</reference>
<name>A0ABW2NLU8_9BACL</name>
<evidence type="ECO:0000313" key="2">
    <source>
        <dbReference type="EMBL" id="MFC7370274.1"/>
    </source>
</evidence>
<comment type="caution">
    <text evidence="2">The sequence shown here is derived from an EMBL/GenBank/DDBJ whole genome shotgun (WGS) entry which is preliminary data.</text>
</comment>
<proteinExistence type="predicted"/>
<feature type="transmembrane region" description="Helical" evidence="1">
    <location>
        <begin position="31"/>
        <end position="49"/>
    </location>
</feature>
<feature type="transmembrane region" description="Helical" evidence="1">
    <location>
        <begin position="88"/>
        <end position="106"/>
    </location>
</feature>
<organism evidence="2 3">
    <name type="scientific">Fictibacillus iocasae</name>
    <dbReference type="NCBI Taxonomy" id="2715437"/>
    <lineage>
        <taxon>Bacteria</taxon>
        <taxon>Bacillati</taxon>
        <taxon>Bacillota</taxon>
        <taxon>Bacilli</taxon>
        <taxon>Bacillales</taxon>
        <taxon>Fictibacillaceae</taxon>
        <taxon>Fictibacillus</taxon>
    </lineage>
</organism>
<gene>
    <name evidence="2" type="ORF">ACFQPF_01100</name>
</gene>
<keyword evidence="1" id="KW-1133">Transmembrane helix</keyword>
<evidence type="ECO:0000313" key="3">
    <source>
        <dbReference type="Proteomes" id="UP001596549"/>
    </source>
</evidence>